<dbReference type="KEGG" id="lmb:C9I47_2268"/>
<dbReference type="RefSeq" id="WP_111267019.1">
    <property type="nucleotide sequence ID" value="NZ_CP029843.1"/>
</dbReference>
<evidence type="ECO:0000256" key="4">
    <source>
        <dbReference type="ARBA" id="ARBA00023136"/>
    </source>
</evidence>
<dbReference type="Proteomes" id="UP000249447">
    <property type="component" value="Chromosome"/>
</dbReference>
<feature type="transmembrane region" description="Helical" evidence="6">
    <location>
        <begin position="7"/>
        <end position="40"/>
    </location>
</feature>
<dbReference type="PANTHER" id="PTHR36926">
    <property type="entry name" value="COLICIN V PRODUCTION PROTEIN"/>
    <property type="match status" value="1"/>
</dbReference>
<dbReference type="InterPro" id="IPR052719">
    <property type="entry name" value="CvpA-like"/>
</dbReference>
<evidence type="ECO:0000256" key="3">
    <source>
        <dbReference type="ARBA" id="ARBA00022989"/>
    </source>
</evidence>
<evidence type="ECO:0000256" key="6">
    <source>
        <dbReference type="SAM" id="Phobius"/>
    </source>
</evidence>
<dbReference type="Pfam" id="PF02674">
    <property type="entry name" value="Colicin_V"/>
    <property type="match status" value="1"/>
</dbReference>
<dbReference type="GO" id="GO:0016020">
    <property type="term" value="C:membrane"/>
    <property type="evidence" value="ECO:0007669"/>
    <property type="project" value="UniProtKB-SubCell"/>
</dbReference>
<keyword evidence="2 6" id="KW-0812">Transmembrane</keyword>
<protein>
    <submittedName>
        <fullName evidence="7">Colicin V production protein</fullName>
    </submittedName>
</protein>
<accession>A0A2U9T5Y0</accession>
<name>A0A2U9T5Y0_9GAMM</name>
<feature type="transmembrane region" description="Helical" evidence="6">
    <location>
        <begin position="101"/>
        <end position="123"/>
    </location>
</feature>
<evidence type="ECO:0000256" key="1">
    <source>
        <dbReference type="ARBA" id="ARBA00004141"/>
    </source>
</evidence>
<dbReference type="OrthoDB" id="9810601at2"/>
<feature type="compositionally biased region" description="Gly residues" evidence="5">
    <location>
        <begin position="209"/>
        <end position="219"/>
    </location>
</feature>
<gene>
    <name evidence="7" type="ORF">C9I47_2268</name>
</gene>
<dbReference type="EMBL" id="CP029843">
    <property type="protein sequence ID" value="AWV07951.1"/>
    <property type="molecule type" value="Genomic_DNA"/>
</dbReference>
<feature type="transmembrane region" description="Helical" evidence="6">
    <location>
        <begin position="60"/>
        <end position="81"/>
    </location>
</feature>
<evidence type="ECO:0000313" key="7">
    <source>
        <dbReference type="EMBL" id="AWV07951.1"/>
    </source>
</evidence>
<evidence type="ECO:0000313" key="8">
    <source>
        <dbReference type="Proteomes" id="UP000249447"/>
    </source>
</evidence>
<keyword evidence="4 6" id="KW-0472">Membrane</keyword>
<comment type="subcellular location">
    <subcellularLocation>
        <location evidence="1">Membrane</location>
        <topology evidence="1">Multi-pass membrane protein</topology>
    </subcellularLocation>
</comment>
<dbReference type="AlphaFoldDB" id="A0A2U9T5Y0"/>
<proteinExistence type="predicted"/>
<dbReference type="InterPro" id="IPR003825">
    <property type="entry name" value="Colicin-V_CvpA"/>
</dbReference>
<feature type="region of interest" description="Disordered" evidence="5">
    <location>
        <begin position="205"/>
        <end position="287"/>
    </location>
</feature>
<keyword evidence="8" id="KW-1185">Reference proteome</keyword>
<evidence type="ECO:0000256" key="2">
    <source>
        <dbReference type="ARBA" id="ARBA00022692"/>
    </source>
</evidence>
<keyword evidence="3 6" id="KW-1133">Transmembrane helix</keyword>
<organism evidence="7 8">
    <name type="scientific">Marilutibacter maris</name>
    <dbReference type="NCBI Taxonomy" id="1605891"/>
    <lineage>
        <taxon>Bacteria</taxon>
        <taxon>Pseudomonadati</taxon>
        <taxon>Pseudomonadota</taxon>
        <taxon>Gammaproteobacteria</taxon>
        <taxon>Lysobacterales</taxon>
        <taxon>Lysobacteraceae</taxon>
        <taxon>Marilutibacter</taxon>
    </lineage>
</organism>
<evidence type="ECO:0000256" key="5">
    <source>
        <dbReference type="SAM" id="MobiDB-lite"/>
    </source>
</evidence>
<dbReference type="PANTHER" id="PTHR36926:SF1">
    <property type="entry name" value="COLICIN V PRODUCTION PROTEIN"/>
    <property type="match status" value="1"/>
</dbReference>
<sequence>MTAIDWVLIAIVVVSALLGLMRGFVGVVLSLISWVLAGAVAYGFGDDAAMMLSDTASPGMGYVVGGYALCFATVLVSVKLLSWFVRRVLESVGLSGMDRGLGFAFGLVRGMLFACALVLLMGFTSLPGDTQWRRSQTIPMFEPGARWLRDLLPAAIAGQVSFNGPGPLSGENLRQHSQVLAPMTGGGDMLGGQDPNELLRSLSEQMAGSGAGRPVGPSGGQPMQLPLPEIDGLEDLQGLIPAQLGRTPKKEAATPGVDPANVDAASGGQTYDPAAVDGPSSRPSPSR</sequence>
<dbReference type="GO" id="GO:0009403">
    <property type="term" value="P:toxin biosynthetic process"/>
    <property type="evidence" value="ECO:0007669"/>
    <property type="project" value="InterPro"/>
</dbReference>
<reference evidence="7 8" key="1">
    <citation type="submission" date="2018-05" db="EMBL/GenBank/DDBJ databases">
        <title>The complete genome of Lysobacter maris HZ9B, a marine bacterium antagonistic against terrestrial plant pathogens.</title>
        <authorList>
            <person name="Zhang X.-Q."/>
        </authorList>
    </citation>
    <scope>NUCLEOTIDE SEQUENCE [LARGE SCALE GENOMIC DNA]</scope>
    <source>
        <strain evidence="7 8">HZ9B</strain>
    </source>
</reference>